<dbReference type="PROSITE" id="PS51387">
    <property type="entry name" value="FAD_PCMH"/>
    <property type="match status" value="1"/>
</dbReference>
<keyword evidence="3" id="KW-0274">FAD</keyword>
<dbReference type="Pfam" id="PF01565">
    <property type="entry name" value="FAD_binding_4"/>
    <property type="match status" value="1"/>
</dbReference>
<feature type="domain" description="FAD-binding PCMH-type" evidence="6">
    <location>
        <begin position="74"/>
        <end position="230"/>
    </location>
</feature>
<sequence length="465" mass="50116">MRAAGIGLLVFIQKSLAISAGCKTLAQVSPGITFQPGSAVYEYEKRNFWSNTRKASKVSHTCMKVGKLIGHGVEILNPGCIFVPTSAHQVSTAMSAVKSVNGSFAVRGGGHTAIPGANSIDGDVLIVFSNMTRLEFSAERSHVQLGPGLRWGEVYNALEPYDLTVAGGRVAPVGVPGLFQHGSSFEVVLADGRIVNATASNEYNDLFWALKGGGPNFGLVTSFELQTIPSPRVFAGVLQFESSQFEAFFEAVAAYSADIFDAKSHIIPTVGFARDDGTDEISAYAYVVLFYDDPYETEPGIFRRFLDIPNVGNTLNHQTVANLAFETGKSDCYAIALTWVDSQYDDVISAWIEKTVQTIDSATAEAGLHNPFRYMGDSAAFQVAEFFDGYPQGVAERLNNVALKYDPDGFFQKNMPGGFKLSASKISRNNGVGGVDGTESYDAGIVKQGDGRVSWLHGFDVPLQR</sequence>
<feature type="chain" id="PRO_5003958027" evidence="5">
    <location>
        <begin position="18"/>
        <end position="465"/>
    </location>
</feature>
<dbReference type="GO" id="GO:0071949">
    <property type="term" value="F:FAD binding"/>
    <property type="evidence" value="ECO:0007669"/>
    <property type="project" value="InterPro"/>
</dbReference>
<dbReference type="STRING" id="1213859.L2FAQ6"/>
<proteinExistence type="inferred from homology"/>
<evidence type="ECO:0000256" key="1">
    <source>
        <dbReference type="ARBA" id="ARBA00005466"/>
    </source>
</evidence>
<comment type="similarity">
    <text evidence="1">Belongs to the oxygen-dependent FAD-linked oxidoreductase family.</text>
</comment>
<reference evidence="7" key="1">
    <citation type="submission" date="2012-08" db="EMBL/GenBank/DDBJ databases">
        <title>Genome analysis of Colletotrichum orbiculare and Colletotrichum fructicola.</title>
        <authorList>
            <person name="Gan P.H.P."/>
            <person name="Ikeda K."/>
            <person name="Irieda H."/>
            <person name="Narusaka M."/>
            <person name="O'Connell R.J."/>
            <person name="Narusaka Y."/>
            <person name="Takano Y."/>
            <person name="Kubo Y."/>
            <person name="Shirasu K."/>
        </authorList>
    </citation>
    <scope>NUCLEOTIDE SEQUENCE</scope>
    <source>
        <strain evidence="7">Nara gc5</strain>
    </source>
</reference>
<dbReference type="EMBL" id="KB021391">
    <property type="protein sequence ID" value="ELA23444.1"/>
    <property type="molecule type" value="Genomic_DNA"/>
</dbReference>
<dbReference type="PANTHER" id="PTHR42973">
    <property type="entry name" value="BINDING OXIDOREDUCTASE, PUTATIVE (AFU_ORTHOLOGUE AFUA_1G17690)-RELATED"/>
    <property type="match status" value="1"/>
</dbReference>
<keyword evidence="4" id="KW-0560">Oxidoreductase</keyword>
<keyword evidence="5" id="KW-0732">Signal</keyword>
<name>L2FAQ6_COLFN</name>
<feature type="signal peptide" evidence="5">
    <location>
        <begin position="1"/>
        <end position="17"/>
    </location>
</feature>
<dbReference type="InterPro" id="IPR016169">
    <property type="entry name" value="FAD-bd_PCMH_sub2"/>
</dbReference>
<dbReference type="GO" id="GO:0016491">
    <property type="term" value="F:oxidoreductase activity"/>
    <property type="evidence" value="ECO:0007669"/>
    <property type="project" value="UniProtKB-KW"/>
</dbReference>
<gene>
    <name evidence="7" type="ORF">CGGC5_2445</name>
</gene>
<dbReference type="InterPro" id="IPR050416">
    <property type="entry name" value="FAD-linked_Oxidoreductase"/>
</dbReference>
<protein>
    <submittedName>
        <fullName evidence="7">FAD binding domain protein</fullName>
    </submittedName>
</protein>
<dbReference type="InterPro" id="IPR016166">
    <property type="entry name" value="FAD-bd_PCMH"/>
</dbReference>
<dbReference type="Gene3D" id="3.30.465.10">
    <property type="match status" value="2"/>
</dbReference>
<dbReference type="SUPFAM" id="SSF56176">
    <property type="entry name" value="FAD-binding/transporter-associated domain-like"/>
    <property type="match status" value="1"/>
</dbReference>
<evidence type="ECO:0000259" key="6">
    <source>
        <dbReference type="PROSITE" id="PS51387"/>
    </source>
</evidence>
<dbReference type="Gene3D" id="3.40.462.20">
    <property type="match status" value="1"/>
</dbReference>
<evidence type="ECO:0000256" key="2">
    <source>
        <dbReference type="ARBA" id="ARBA00022630"/>
    </source>
</evidence>
<dbReference type="InterPro" id="IPR006094">
    <property type="entry name" value="Oxid_FAD_bind_N"/>
</dbReference>
<evidence type="ECO:0000256" key="3">
    <source>
        <dbReference type="ARBA" id="ARBA00022827"/>
    </source>
</evidence>
<accession>L2FAQ6</accession>
<dbReference type="HOGENOM" id="CLU_018354_1_2_1"/>
<evidence type="ECO:0000256" key="5">
    <source>
        <dbReference type="SAM" id="SignalP"/>
    </source>
</evidence>
<evidence type="ECO:0000313" key="7">
    <source>
        <dbReference type="EMBL" id="ELA23444.1"/>
    </source>
</evidence>
<evidence type="ECO:0000256" key="4">
    <source>
        <dbReference type="ARBA" id="ARBA00023002"/>
    </source>
</evidence>
<organism evidence="7">
    <name type="scientific">Colletotrichum fructicola (strain Nara gc5)</name>
    <name type="common">Anthracnose fungus</name>
    <name type="synonym">Colletotrichum gloeosporioides (strain Nara gc5)</name>
    <dbReference type="NCBI Taxonomy" id="1213859"/>
    <lineage>
        <taxon>Eukaryota</taxon>
        <taxon>Fungi</taxon>
        <taxon>Dikarya</taxon>
        <taxon>Ascomycota</taxon>
        <taxon>Pezizomycotina</taxon>
        <taxon>Sordariomycetes</taxon>
        <taxon>Hypocreomycetidae</taxon>
        <taxon>Glomerellales</taxon>
        <taxon>Glomerellaceae</taxon>
        <taxon>Colletotrichum</taxon>
        <taxon>Colletotrichum gloeosporioides species complex</taxon>
    </lineage>
</organism>
<dbReference type="InterPro" id="IPR036318">
    <property type="entry name" value="FAD-bd_PCMH-like_sf"/>
</dbReference>
<dbReference type="AlphaFoldDB" id="L2FAQ6"/>
<keyword evidence="2" id="KW-0285">Flavoprotein</keyword>
<dbReference type="PANTHER" id="PTHR42973:SF53">
    <property type="entry name" value="FAD-BINDING PCMH-TYPE DOMAIN-CONTAINING PROTEIN-RELATED"/>
    <property type="match status" value="1"/>
</dbReference>